<feature type="domain" description="Mediator complex subunit Med12" evidence="9">
    <location>
        <begin position="188"/>
        <end position="251"/>
    </location>
</feature>
<evidence type="ECO:0000256" key="6">
    <source>
        <dbReference type="ARBA" id="ARBA00023242"/>
    </source>
</evidence>
<evidence type="ECO:0000256" key="5">
    <source>
        <dbReference type="ARBA" id="ARBA00023163"/>
    </source>
</evidence>
<feature type="compositionally biased region" description="Low complexity" evidence="8">
    <location>
        <begin position="63"/>
        <end position="78"/>
    </location>
</feature>
<accession>A0A1X2HIJ8</accession>
<dbReference type="InterPro" id="IPR019035">
    <property type="entry name" value="Mediator_Med12"/>
</dbReference>
<name>A0A1X2HIJ8_SYNRA</name>
<comment type="subcellular location">
    <subcellularLocation>
        <location evidence="1">Nucleus</location>
    </subcellularLocation>
</comment>
<feature type="region of interest" description="Disordered" evidence="8">
    <location>
        <begin position="297"/>
        <end position="326"/>
    </location>
</feature>
<sequence>MAGRHQAQYTRYASSSMPYGGVGSSGNNLNVPFPAQNNGTQSTGVAGYSSQPTYNTNNAANMTSPYSTSSSPGHHPSPQMRPVHSQPLRKYTLQPPPRSQPYNRAMPSLGYPGLYPQKPKQDEDTLTETNVRNGFIDRPAVSNESTSAHDMVYGKLQDDHRTLNDLGAFAVDVMRRKREASKITGPSTFRPPVRTTMIEAKKEQWMHELAAGVVPLRKLARSVPHGYKGEKLLEVLAARQVPFLRATWFIKIVGLSEMNQRQANNNQGTHTHAFQWTSVVTSHLKRQLNELLPVAPPQHGAQANNSRHRANAPNHHENAQRPWATPETRARFEQRWTYSTRLTRWQYCEGLLDQRSFIRWTLDSLAACNTFEMMWLLLTFIVQDYVEEYRRNRTLMRMLIETLIKVYGALLQSSSLIQTDGPHGVYRNLKRSIEHTLQSLFLSTPDVFVMPKLYHQYRHLFDTIFGPETLQEASETLPDICEVMQRYWAMVKARNEVFCGTLEANQIRMNQINGVQDSPAPATGTIGVPEMTTSTEAREPGESPIQPANEDHIIRVLDNIGRYVDSRAGLKMSGQGWVSARGQTAASAAAAIFGNSNVSQASLRTIIDTMCRWATCDFRHGDWRPYLITSILKYWRDQEPGEQRTYALQDALIQWLDTEIGLGSNDEEEDEEMVDVSTEGILAESPRPATVFLFDTLIRLRLFSYQKFLLRLIARGDLEPRKRQRRRTLRCFSYLASFPLASSAPKFLLNQRRVALHGTRKDGASQIETDTVLKLKRLSKCAVARSVEEANADGDVERLFGQDAKNLTQPDQDETIDADRLLLSDAVEREIKGVLQSTTRYAILNFTSEWLVPEVKRFVVKNIPIREDNWRVMTSPGSSLLNVRQYVTIIRILETAQDYLGAIDMALWVLEKTNERPVYTYAIDTLRKHASIWKLTNMGEQVGQAAWAKHQALHSRGTREQYLMMFMIELLQEGYQISDEARTQLSQDLHYKPKTRGTYRNNLLPTELTEIVKNPTASVVQLAVENVCAQPQNDAGWLQTVFNATYDTLRRWVSEHPIQDEAARYEVRRRLCALLDFVKDTANSASLTGQLDDVICQWLDQHCNPSHSTPAFAEMSQSGSWAPLFLSLLATRSLVGIDTLLQRFILPWLERISHEVNQRCETQWTENTTDTEHLRHLCKNMIALTRMLIIQERPEGGMWTLRSDELYRIDTLRPSLSVSLDKLDLLFGLVRHSLVISANLPLSSLLIQDLASLRSDLLQVDWLRRACSRDVNNVYRHFATSNIVGEGDIKKKMLCIVDELIGESMQLDQDVVAEAPSFPDRLHSVFENLSQWNEEQCRVQLNLLLDNMMVTQPAEENGNGMAMDISPAPAASETRDLDFFVKFLFDTALASSGHSRSPNEQRRFDFLINLIHGLRQPTLLALLQYGVHLLEGNPDAPFPESILLIQPDESTPRARRSEQYAQKCQAFFFIMQYLLAKEVWNNEQKIQLVKSLYRQIGLFKAGLLVYRVMENTPHVSYAEAARALQTNKNDVELATAALKAEGIPDTPEPAVLLPDLRLNLLLRLRLIVPFASLIWEHPEEAECDILGWINILVSLLGNPIVHGNGSQEHFFEFALDLVSLLIDELPPTLRKEKFGHLSSMQGELNFMPPVLRCRVKRILPFLTHNIYLSNTRFASALLGLPAATDPQHHQQHLEACIEQSKPWEWLEDYVGDQKHDNDTPISLSLFRARKAKRTENTHIRWYRFSEKDMMMPINEDGDLGRVGMVGYRNKRRKKETGIPEEGSQTNGLVYKAEDAGVANLQQESQQQQQQQQQQQAPSISSSSGSTGPPQQLHPQHQQSSSSARQADMEEGELP</sequence>
<evidence type="ECO:0000259" key="9">
    <source>
        <dbReference type="SMART" id="SM01281"/>
    </source>
</evidence>
<comment type="caution">
    <text evidence="10">The sequence shown here is derived from an EMBL/GenBank/DDBJ whole genome shotgun (WGS) entry which is preliminary data.</text>
</comment>
<evidence type="ECO:0000256" key="1">
    <source>
        <dbReference type="ARBA" id="ARBA00004123"/>
    </source>
</evidence>
<keyword evidence="4" id="KW-0805">Transcription regulation</keyword>
<feature type="region of interest" description="Disordered" evidence="8">
    <location>
        <begin position="28"/>
        <end position="84"/>
    </location>
</feature>
<dbReference type="OMA" id="PKLYHQY"/>
<dbReference type="Pfam" id="PF09497">
    <property type="entry name" value="Med12"/>
    <property type="match status" value="1"/>
</dbReference>
<dbReference type="PANTHER" id="PTHR46567">
    <property type="entry name" value="MEDIATOR OF RNA POLYMERASE II TRANSCRIPTION SUBUNIT 12"/>
    <property type="match status" value="1"/>
</dbReference>
<comment type="similarity">
    <text evidence="2">Belongs to the Mediator complex subunit 12 family.</text>
</comment>
<dbReference type="PANTHER" id="PTHR46567:SF1">
    <property type="entry name" value="MEDIATOR OF RNA POLYMERASE II TRANSCRIPTION SUBUNIT 12"/>
    <property type="match status" value="1"/>
</dbReference>
<evidence type="ECO:0000256" key="8">
    <source>
        <dbReference type="SAM" id="MobiDB-lite"/>
    </source>
</evidence>
<feature type="region of interest" description="Disordered" evidence="8">
    <location>
        <begin position="1795"/>
        <end position="1854"/>
    </location>
</feature>
<evidence type="ECO:0000256" key="3">
    <source>
        <dbReference type="ARBA" id="ARBA00019622"/>
    </source>
</evidence>
<evidence type="ECO:0000313" key="11">
    <source>
        <dbReference type="Proteomes" id="UP000242180"/>
    </source>
</evidence>
<feature type="compositionally biased region" description="Low complexity" evidence="8">
    <location>
        <begin position="1801"/>
        <end position="1842"/>
    </location>
</feature>
<keyword evidence="6" id="KW-0539">Nucleus</keyword>
<dbReference type="STRING" id="13706.A0A1X2HIJ8"/>
<evidence type="ECO:0000256" key="2">
    <source>
        <dbReference type="ARBA" id="ARBA00010289"/>
    </source>
</evidence>
<dbReference type="InParanoid" id="A0A1X2HIJ8"/>
<keyword evidence="5" id="KW-0804">Transcription</keyword>
<evidence type="ECO:0000313" key="10">
    <source>
        <dbReference type="EMBL" id="ORY98901.1"/>
    </source>
</evidence>
<reference evidence="10 11" key="1">
    <citation type="submission" date="2016-07" db="EMBL/GenBank/DDBJ databases">
        <title>Pervasive Adenine N6-methylation of Active Genes in Fungi.</title>
        <authorList>
            <consortium name="DOE Joint Genome Institute"/>
            <person name="Mondo S.J."/>
            <person name="Dannebaum R.O."/>
            <person name="Kuo R.C."/>
            <person name="Labutti K."/>
            <person name="Haridas S."/>
            <person name="Kuo A."/>
            <person name="Salamov A."/>
            <person name="Ahrendt S.R."/>
            <person name="Lipzen A."/>
            <person name="Sullivan W."/>
            <person name="Andreopoulos W.B."/>
            <person name="Clum A."/>
            <person name="Lindquist E."/>
            <person name="Daum C."/>
            <person name="Ramamoorthy G.K."/>
            <person name="Gryganskyi A."/>
            <person name="Culley D."/>
            <person name="Magnuson J.K."/>
            <person name="James T.Y."/>
            <person name="O'Malley M.A."/>
            <person name="Stajich J.E."/>
            <person name="Spatafora J.W."/>
            <person name="Visel A."/>
            <person name="Grigoriev I.V."/>
        </authorList>
    </citation>
    <scope>NUCLEOTIDE SEQUENCE [LARGE SCALE GENOMIC DNA]</scope>
    <source>
        <strain evidence="10 11">NRRL 2496</strain>
    </source>
</reference>
<gene>
    <name evidence="10" type="ORF">BCR43DRAFT_488358</name>
</gene>
<evidence type="ECO:0000256" key="7">
    <source>
        <dbReference type="ARBA" id="ARBA00032010"/>
    </source>
</evidence>
<keyword evidence="11" id="KW-1185">Reference proteome</keyword>
<proteinExistence type="inferred from homology"/>
<dbReference type="GO" id="GO:0016592">
    <property type="term" value="C:mediator complex"/>
    <property type="evidence" value="ECO:0007669"/>
    <property type="project" value="InterPro"/>
</dbReference>
<feature type="compositionally biased region" description="Polar residues" evidence="8">
    <location>
        <begin position="35"/>
        <end position="62"/>
    </location>
</feature>
<dbReference type="GO" id="GO:0003712">
    <property type="term" value="F:transcription coregulator activity"/>
    <property type="evidence" value="ECO:0007669"/>
    <property type="project" value="InterPro"/>
</dbReference>
<organism evidence="10 11">
    <name type="scientific">Syncephalastrum racemosum</name>
    <name type="common">Filamentous fungus</name>
    <dbReference type="NCBI Taxonomy" id="13706"/>
    <lineage>
        <taxon>Eukaryota</taxon>
        <taxon>Fungi</taxon>
        <taxon>Fungi incertae sedis</taxon>
        <taxon>Mucoromycota</taxon>
        <taxon>Mucoromycotina</taxon>
        <taxon>Mucoromycetes</taxon>
        <taxon>Mucorales</taxon>
        <taxon>Syncephalastraceae</taxon>
        <taxon>Syncephalastrum</taxon>
    </lineage>
</organism>
<dbReference type="SMART" id="SM01281">
    <property type="entry name" value="Med12"/>
    <property type="match status" value="1"/>
</dbReference>
<protein>
    <recommendedName>
        <fullName evidence="3">Mediator of RNA polymerase II transcription subunit 12</fullName>
    </recommendedName>
    <alternativeName>
        <fullName evidence="7">Mediator complex subunit 12</fullName>
    </alternativeName>
</protein>
<dbReference type="EMBL" id="MCGN01000003">
    <property type="protein sequence ID" value="ORY98901.1"/>
    <property type="molecule type" value="Genomic_DNA"/>
</dbReference>
<evidence type="ECO:0000256" key="4">
    <source>
        <dbReference type="ARBA" id="ARBA00023015"/>
    </source>
</evidence>
<dbReference type="GO" id="GO:0006357">
    <property type="term" value="P:regulation of transcription by RNA polymerase II"/>
    <property type="evidence" value="ECO:0007669"/>
    <property type="project" value="InterPro"/>
</dbReference>
<dbReference type="Proteomes" id="UP000242180">
    <property type="component" value="Unassembled WGS sequence"/>
</dbReference>
<dbReference type="OrthoDB" id="20828at2759"/>